<dbReference type="SUPFAM" id="SSF48452">
    <property type="entry name" value="TPR-like"/>
    <property type="match status" value="1"/>
</dbReference>
<name>A0A7W9A2J7_9CAUL</name>
<dbReference type="AlphaFoldDB" id="A0A7W9A2J7"/>
<dbReference type="SUPFAM" id="SSF52540">
    <property type="entry name" value="P-loop containing nucleoside triphosphate hydrolases"/>
    <property type="match status" value="1"/>
</dbReference>
<protein>
    <submittedName>
        <fullName evidence="2">Tetratricopeptide (TPR) repeat protein</fullName>
    </submittedName>
</protein>
<organism evidence="2 3">
    <name type="scientific">Brevundimonas halotolerans</name>
    <dbReference type="NCBI Taxonomy" id="69670"/>
    <lineage>
        <taxon>Bacteria</taxon>
        <taxon>Pseudomonadati</taxon>
        <taxon>Pseudomonadota</taxon>
        <taxon>Alphaproteobacteria</taxon>
        <taxon>Caulobacterales</taxon>
        <taxon>Caulobacteraceae</taxon>
        <taxon>Brevundimonas</taxon>
    </lineage>
</organism>
<sequence length="501" mass="55751">MTTAHQDGARLINEAVEAFKARDRDTTADKLARAIKADPPIGTKWASVSRLAATMGEVSIALAAARRNIAAAPTPESRQAYANLLSQNGRSEEALREAQALVRERPNDPAALHFLATCQVQFGDNEAAIANLRRILDLPTVALGAENAWAVLAGIKKFTADDPDIPAMEALAVRIGHAPERRLNRVVLLYALGKAYDDTGQTDKAFAAFHEAGQLQMPDSTFNADQSDLFVDQVVRGYDRAFIDSLPKSDIDSDRPIFILGLPRSGTTLVEQILVSHSAVHDGAEVNLFRHAAMSVQGYTPDAVRAAFAQPGGETLATRIGRAYLHLMDERFGTEGRVIDKTLNQTRFLGLIHQCLPNAKFIWLRRHPAGIAWSCFRTRFVKGADWTRSLTDIARHFRGEDRLHEHWTRVLPPETLLTVPYEQLVDDPDTWMRRILDHAGLDWEDQVRDFHATDRAVTTASFAQVRQPLYASSKAAWKRYEAPMKPFFETYYGPGVDYDTP</sequence>
<comment type="caution">
    <text evidence="2">The sequence shown here is derived from an EMBL/GenBank/DDBJ whole genome shotgun (WGS) entry which is preliminary data.</text>
</comment>
<dbReference type="InterPro" id="IPR027417">
    <property type="entry name" value="P-loop_NTPase"/>
</dbReference>
<dbReference type="Gene3D" id="3.40.50.300">
    <property type="entry name" value="P-loop containing nucleotide triphosphate hydrolases"/>
    <property type="match status" value="1"/>
</dbReference>
<evidence type="ECO:0000313" key="3">
    <source>
        <dbReference type="Proteomes" id="UP000548978"/>
    </source>
</evidence>
<dbReference type="Pfam" id="PF13181">
    <property type="entry name" value="TPR_8"/>
    <property type="match status" value="1"/>
</dbReference>
<evidence type="ECO:0000313" key="2">
    <source>
        <dbReference type="EMBL" id="MBB5660258.1"/>
    </source>
</evidence>
<dbReference type="RefSeq" id="WP_123287706.1">
    <property type="nucleotide sequence ID" value="NZ_JACIJB010000002.1"/>
</dbReference>
<keyword evidence="3" id="KW-1185">Reference proteome</keyword>
<proteinExistence type="predicted"/>
<reference evidence="2 3" key="1">
    <citation type="submission" date="2020-08" db="EMBL/GenBank/DDBJ databases">
        <title>Genomic Encyclopedia of Type Strains, Phase IV (KMG-IV): sequencing the most valuable type-strain genomes for metagenomic binning, comparative biology and taxonomic classification.</title>
        <authorList>
            <person name="Goeker M."/>
        </authorList>
    </citation>
    <scope>NUCLEOTIDE SEQUENCE [LARGE SCALE GENOMIC DNA]</scope>
    <source>
        <strain evidence="2 3">DSM 24448</strain>
    </source>
</reference>
<dbReference type="EMBL" id="JACIJB010000002">
    <property type="protein sequence ID" value="MBB5660258.1"/>
    <property type="molecule type" value="Genomic_DNA"/>
</dbReference>
<dbReference type="GO" id="GO:0008476">
    <property type="term" value="F:protein-tyrosine sulfotransferase activity"/>
    <property type="evidence" value="ECO:0007669"/>
    <property type="project" value="InterPro"/>
</dbReference>
<dbReference type="Gene3D" id="1.25.40.10">
    <property type="entry name" value="Tetratricopeptide repeat domain"/>
    <property type="match status" value="1"/>
</dbReference>
<dbReference type="InterPro" id="IPR019734">
    <property type="entry name" value="TPR_rpt"/>
</dbReference>
<dbReference type="PANTHER" id="PTHR12788">
    <property type="entry name" value="PROTEIN-TYROSINE SULFOTRANSFERASE 2"/>
    <property type="match status" value="1"/>
</dbReference>
<evidence type="ECO:0000256" key="1">
    <source>
        <dbReference type="ARBA" id="ARBA00022679"/>
    </source>
</evidence>
<accession>A0A7W9A2J7</accession>
<dbReference type="InterPro" id="IPR011990">
    <property type="entry name" value="TPR-like_helical_dom_sf"/>
</dbReference>
<dbReference type="PANTHER" id="PTHR12788:SF10">
    <property type="entry name" value="PROTEIN-TYROSINE SULFOTRANSFERASE"/>
    <property type="match status" value="1"/>
</dbReference>
<dbReference type="Pfam" id="PF13428">
    <property type="entry name" value="TPR_14"/>
    <property type="match status" value="1"/>
</dbReference>
<dbReference type="Proteomes" id="UP000548978">
    <property type="component" value="Unassembled WGS sequence"/>
</dbReference>
<dbReference type="Pfam" id="PF13469">
    <property type="entry name" value="Sulfotransfer_3"/>
    <property type="match status" value="1"/>
</dbReference>
<keyword evidence="1" id="KW-0808">Transferase</keyword>
<dbReference type="InterPro" id="IPR026634">
    <property type="entry name" value="TPST-like"/>
</dbReference>
<gene>
    <name evidence="2" type="ORF">FHS65_000998</name>
</gene>
<dbReference type="OrthoDB" id="9800698at2"/>